<dbReference type="Proteomes" id="UP001187192">
    <property type="component" value="Unassembled WGS sequence"/>
</dbReference>
<protein>
    <submittedName>
        <fullName evidence="1">Uncharacterized protein</fullName>
    </submittedName>
</protein>
<sequence length="110" mass="12263">MLVSLEVRFFSKNVDLLQAPRFHVRPPGPHVTPPEVGTTGDERPLVTLEVVGPKGRGSRFHPIQVLKGPDWQLCDEVLRPDNVAAYNNAIGVGVELHKGHVQSCKRRLRK</sequence>
<evidence type="ECO:0000313" key="1">
    <source>
        <dbReference type="EMBL" id="GMN48121.1"/>
    </source>
</evidence>
<evidence type="ECO:0000313" key="2">
    <source>
        <dbReference type="Proteomes" id="UP001187192"/>
    </source>
</evidence>
<keyword evidence="2" id="KW-1185">Reference proteome</keyword>
<comment type="caution">
    <text evidence="1">The sequence shown here is derived from an EMBL/GenBank/DDBJ whole genome shotgun (WGS) entry which is preliminary data.</text>
</comment>
<proteinExistence type="predicted"/>
<dbReference type="AlphaFoldDB" id="A0AA88AQH4"/>
<accession>A0AA88AQH4</accession>
<reference evidence="1" key="1">
    <citation type="submission" date="2023-07" db="EMBL/GenBank/DDBJ databases">
        <title>draft genome sequence of fig (Ficus carica).</title>
        <authorList>
            <person name="Takahashi T."/>
            <person name="Nishimura K."/>
        </authorList>
    </citation>
    <scope>NUCLEOTIDE SEQUENCE</scope>
</reference>
<organism evidence="1 2">
    <name type="scientific">Ficus carica</name>
    <name type="common">Common fig</name>
    <dbReference type="NCBI Taxonomy" id="3494"/>
    <lineage>
        <taxon>Eukaryota</taxon>
        <taxon>Viridiplantae</taxon>
        <taxon>Streptophyta</taxon>
        <taxon>Embryophyta</taxon>
        <taxon>Tracheophyta</taxon>
        <taxon>Spermatophyta</taxon>
        <taxon>Magnoliopsida</taxon>
        <taxon>eudicotyledons</taxon>
        <taxon>Gunneridae</taxon>
        <taxon>Pentapetalae</taxon>
        <taxon>rosids</taxon>
        <taxon>fabids</taxon>
        <taxon>Rosales</taxon>
        <taxon>Moraceae</taxon>
        <taxon>Ficeae</taxon>
        <taxon>Ficus</taxon>
    </lineage>
</organism>
<gene>
    <name evidence="1" type="ORF">TIFTF001_017290</name>
</gene>
<dbReference type="EMBL" id="BTGU01000027">
    <property type="protein sequence ID" value="GMN48121.1"/>
    <property type="molecule type" value="Genomic_DNA"/>
</dbReference>
<name>A0AA88AQH4_FICCA</name>